<evidence type="ECO:0000313" key="2">
    <source>
        <dbReference type="EMBL" id="KAF2690053.1"/>
    </source>
</evidence>
<dbReference type="Proteomes" id="UP000799291">
    <property type="component" value="Unassembled WGS sequence"/>
</dbReference>
<reference evidence="2" key="1">
    <citation type="journal article" date="2020" name="Stud. Mycol.">
        <title>101 Dothideomycetes genomes: a test case for predicting lifestyles and emergence of pathogens.</title>
        <authorList>
            <person name="Haridas S."/>
            <person name="Albert R."/>
            <person name="Binder M."/>
            <person name="Bloem J."/>
            <person name="Labutti K."/>
            <person name="Salamov A."/>
            <person name="Andreopoulos B."/>
            <person name="Baker S."/>
            <person name="Barry K."/>
            <person name="Bills G."/>
            <person name="Bluhm B."/>
            <person name="Cannon C."/>
            <person name="Castanera R."/>
            <person name="Culley D."/>
            <person name="Daum C."/>
            <person name="Ezra D."/>
            <person name="Gonzalez J."/>
            <person name="Henrissat B."/>
            <person name="Kuo A."/>
            <person name="Liang C."/>
            <person name="Lipzen A."/>
            <person name="Lutzoni F."/>
            <person name="Magnuson J."/>
            <person name="Mondo S."/>
            <person name="Nolan M."/>
            <person name="Ohm R."/>
            <person name="Pangilinan J."/>
            <person name="Park H.-J."/>
            <person name="Ramirez L."/>
            <person name="Alfaro M."/>
            <person name="Sun H."/>
            <person name="Tritt A."/>
            <person name="Yoshinaga Y."/>
            <person name="Zwiers L.-H."/>
            <person name="Turgeon B."/>
            <person name="Goodwin S."/>
            <person name="Spatafora J."/>
            <person name="Crous P."/>
            <person name="Grigoriev I."/>
        </authorList>
    </citation>
    <scope>NUCLEOTIDE SEQUENCE</scope>
    <source>
        <strain evidence="2">CBS 122367</strain>
    </source>
</reference>
<dbReference type="AlphaFoldDB" id="A0A6G1JIS2"/>
<name>A0A6G1JIS2_9PLEO</name>
<accession>A0A6G1JIS2</accession>
<gene>
    <name evidence="2" type="ORF">K458DRAFT_399446</name>
</gene>
<dbReference type="EMBL" id="MU005571">
    <property type="protein sequence ID" value="KAF2690053.1"/>
    <property type="molecule type" value="Genomic_DNA"/>
</dbReference>
<organism evidence="2 3">
    <name type="scientific">Lentithecium fluviatile CBS 122367</name>
    <dbReference type="NCBI Taxonomy" id="1168545"/>
    <lineage>
        <taxon>Eukaryota</taxon>
        <taxon>Fungi</taxon>
        <taxon>Dikarya</taxon>
        <taxon>Ascomycota</taxon>
        <taxon>Pezizomycotina</taxon>
        <taxon>Dothideomycetes</taxon>
        <taxon>Pleosporomycetidae</taxon>
        <taxon>Pleosporales</taxon>
        <taxon>Massarineae</taxon>
        <taxon>Lentitheciaceae</taxon>
        <taxon>Lentithecium</taxon>
    </lineage>
</organism>
<sequence>MGAPIASLTSSAATESGSTSLPLVVRTIVEKPGMVAFSHTVSPSSLFRRVITKPVSGADPPKRHPRPSAIAHPERLGPWRLFIVLPGHGYVARGLKFVTGRVSTGLVGCETFLGHACSLFHPMGTIEVDLSSLAPCLEKGPRSFTTTLSGAISGGVLPVSFSNRLATDFCCSSVQAVPEPVSAVRLGTAGKRPTPCTEAHGILPTVLDTWLAGPSRPSFRPGSPGCLQRQGGYCEAAESVPAAIPRVGGNLSFSFPHRARLAFLIGTGVLLCESSSSDAGRRFCVDSGEEAVADVPGVAGAGGMAGIAGGIVGAVEGADMRAVAAQVMRGACRRDETSGSEGELLREAAATRSEGIAMPPTTCRRAERERP</sequence>
<evidence type="ECO:0000313" key="3">
    <source>
        <dbReference type="Proteomes" id="UP000799291"/>
    </source>
</evidence>
<keyword evidence="3" id="KW-1185">Reference proteome</keyword>
<proteinExistence type="predicted"/>
<evidence type="ECO:0000256" key="1">
    <source>
        <dbReference type="SAM" id="MobiDB-lite"/>
    </source>
</evidence>
<protein>
    <submittedName>
        <fullName evidence="2">Uncharacterized protein</fullName>
    </submittedName>
</protein>
<feature type="region of interest" description="Disordered" evidence="1">
    <location>
        <begin position="334"/>
        <end position="371"/>
    </location>
</feature>